<keyword evidence="1" id="KW-0418">Kinase</keyword>
<dbReference type="AlphaFoldDB" id="A0A5C4UTT5"/>
<gene>
    <name evidence="3" type="ORF">FH715_22215</name>
</gene>
<dbReference type="PANTHER" id="PTHR35526:SF3">
    <property type="entry name" value="ANTI-SIGMA-F FACTOR RSBW"/>
    <property type="match status" value="1"/>
</dbReference>
<name>A0A5C4UTT5_9ACTN</name>
<keyword evidence="3" id="KW-0067">ATP-binding</keyword>
<proteinExistence type="predicted"/>
<sequence>MTTSVCPVEAQHDVRWFLTVSPGEIERWRRAIAGALAEWRVSREAVELARLGVSELLANVAKHTVSRRCSLRAVRVGADLLVQVFDESRQLPVLRTPDWCSEDGRGLWLLREMADGFGYMPMPFGDGTSCRLGKVVWFSCWGAVPETEAA</sequence>
<organism evidence="3 4">
    <name type="scientific">Streptomyces sedi</name>
    <dbReference type="NCBI Taxonomy" id="555059"/>
    <lineage>
        <taxon>Bacteria</taxon>
        <taxon>Bacillati</taxon>
        <taxon>Actinomycetota</taxon>
        <taxon>Actinomycetes</taxon>
        <taxon>Kitasatosporales</taxon>
        <taxon>Streptomycetaceae</taxon>
        <taxon>Streptomyces</taxon>
    </lineage>
</organism>
<dbReference type="EMBL" id="VDGT01000019">
    <property type="protein sequence ID" value="TNM27070.1"/>
    <property type="molecule type" value="Genomic_DNA"/>
</dbReference>
<keyword evidence="3" id="KW-0547">Nucleotide-binding</keyword>
<comment type="caution">
    <text evidence="3">The sequence shown here is derived from an EMBL/GenBank/DDBJ whole genome shotgun (WGS) entry which is preliminary data.</text>
</comment>
<evidence type="ECO:0000313" key="4">
    <source>
        <dbReference type="Proteomes" id="UP000311713"/>
    </source>
</evidence>
<keyword evidence="1" id="KW-0808">Transferase</keyword>
<evidence type="ECO:0000256" key="1">
    <source>
        <dbReference type="ARBA" id="ARBA00022527"/>
    </source>
</evidence>
<keyword evidence="4" id="KW-1185">Reference proteome</keyword>
<protein>
    <submittedName>
        <fullName evidence="3">ATP-binding protein</fullName>
    </submittedName>
</protein>
<feature type="domain" description="Histidine kinase/HSP90-like ATPase" evidence="2">
    <location>
        <begin position="21"/>
        <end position="119"/>
    </location>
</feature>
<dbReference type="Proteomes" id="UP000311713">
    <property type="component" value="Unassembled WGS sequence"/>
</dbReference>
<dbReference type="OrthoDB" id="4301723at2"/>
<dbReference type="InterPro" id="IPR003594">
    <property type="entry name" value="HATPase_dom"/>
</dbReference>
<dbReference type="RefSeq" id="WP_139648100.1">
    <property type="nucleotide sequence ID" value="NZ_BAAAZS010000022.1"/>
</dbReference>
<dbReference type="Pfam" id="PF13581">
    <property type="entry name" value="HATPase_c_2"/>
    <property type="match status" value="1"/>
</dbReference>
<dbReference type="GO" id="GO:0005524">
    <property type="term" value="F:ATP binding"/>
    <property type="evidence" value="ECO:0007669"/>
    <property type="project" value="UniProtKB-KW"/>
</dbReference>
<dbReference type="CDD" id="cd16936">
    <property type="entry name" value="HATPase_RsbW-like"/>
    <property type="match status" value="1"/>
</dbReference>
<keyword evidence="1" id="KW-0723">Serine/threonine-protein kinase</keyword>
<evidence type="ECO:0000313" key="3">
    <source>
        <dbReference type="EMBL" id="TNM27070.1"/>
    </source>
</evidence>
<accession>A0A5C4UTT5</accession>
<evidence type="ECO:0000259" key="2">
    <source>
        <dbReference type="Pfam" id="PF13581"/>
    </source>
</evidence>
<reference evidence="3 4" key="1">
    <citation type="submission" date="2019-06" db="EMBL/GenBank/DDBJ databases">
        <title>Draft genome of Streptomyces sedi sp. JCM16909.</title>
        <authorList>
            <person name="Klykleung N."/>
            <person name="Tanasupawat S."/>
            <person name="Kudo T."/>
            <person name="Yuki M."/>
            <person name="Ohkuma M."/>
        </authorList>
    </citation>
    <scope>NUCLEOTIDE SEQUENCE [LARGE SCALE GENOMIC DNA]</scope>
    <source>
        <strain evidence="3 4">JCM 16909</strain>
    </source>
</reference>
<dbReference type="Gene3D" id="3.30.565.10">
    <property type="entry name" value="Histidine kinase-like ATPase, C-terminal domain"/>
    <property type="match status" value="1"/>
</dbReference>
<dbReference type="InterPro" id="IPR050267">
    <property type="entry name" value="Anti-sigma-factor_SerPK"/>
</dbReference>
<dbReference type="PANTHER" id="PTHR35526">
    <property type="entry name" value="ANTI-SIGMA-F FACTOR RSBW-RELATED"/>
    <property type="match status" value="1"/>
</dbReference>
<dbReference type="GO" id="GO:0004674">
    <property type="term" value="F:protein serine/threonine kinase activity"/>
    <property type="evidence" value="ECO:0007669"/>
    <property type="project" value="UniProtKB-KW"/>
</dbReference>
<dbReference type="InterPro" id="IPR036890">
    <property type="entry name" value="HATPase_C_sf"/>
</dbReference>